<dbReference type="AlphaFoldDB" id="A0AAW2Z122"/>
<evidence type="ECO:0000313" key="1">
    <source>
        <dbReference type="EMBL" id="KAL0482708.1"/>
    </source>
</evidence>
<accession>A0AAW2Z122</accession>
<dbReference type="EMBL" id="JAOPGA020000884">
    <property type="protein sequence ID" value="KAL0482708.1"/>
    <property type="molecule type" value="Genomic_DNA"/>
</dbReference>
<comment type="caution">
    <text evidence="1">The sequence shown here is derived from an EMBL/GenBank/DDBJ whole genome shotgun (WGS) entry which is preliminary data.</text>
</comment>
<sequence length="56" mass="6769">MVMILTYIRNQIQQNQRPLWKHLLNRTLRSQKFKREGKPGVQCGIILKKYIPTIIY</sequence>
<proteinExistence type="predicted"/>
<name>A0AAW2Z122_9EUKA</name>
<gene>
    <name evidence="1" type="ORF">AKO1_002609</name>
</gene>
<protein>
    <submittedName>
        <fullName evidence="1">Uncharacterized protein</fullName>
    </submittedName>
</protein>
<dbReference type="Proteomes" id="UP001431209">
    <property type="component" value="Unassembled WGS sequence"/>
</dbReference>
<evidence type="ECO:0000313" key="2">
    <source>
        <dbReference type="Proteomes" id="UP001431209"/>
    </source>
</evidence>
<organism evidence="1 2">
    <name type="scientific">Acrasis kona</name>
    <dbReference type="NCBI Taxonomy" id="1008807"/>
    <lineage>
        <taxon>Eukaryota</taxon>
        <taxon>Discoba</taxon>
        <taxon>Heterolobosea</taxon>
        <taxon>Tetramitia</taxon>
        <taxon>Eutetramitia</taxon>
        <taxon>Acrasidae</taxon>
        <taxon>Acrasis</taxon>
    </lineage>
</organism>
<keyword evidence="2" id="KW-1185">Reference proteome</keyword>
<reference evidence="1 2" key="1">
    <citation type="submission" date="2024-03" db="EMBL/GenBank/DDBJ databases">
        <title>The Acrasis kona genome and developmental transcriptomes reveal deep origins of eukaryotic multicellular pathways.</title>
        <authorList>
            <person name="Sheikh S."/>
            <person name="Fu C.-J."/>
            <person name="Brown M.W."/>
            <person name="Baldauf S.L."/>
        </authorList>
    </citation>
    <scope>NUCLEOTIDE SEQUENCE [LARGE SCALE GENOMIC DNA]</scope>
    <source>
        <strain evidence="1 2">ATCC MYA-3509</strain>
    </source>
</reference>